<dbReference type="STRING" id="307507.A0A2V0P3Q3"/>
<evidence type="ECO:0000313" key="9">
    <source>
        <dbReference type="EMBL" id="GBF92483.1"/>
    </source>
</evidence>
<keyword evidence="6" id="KW-0808">Transferase</keyword>
<feature type="compositionally biased region" description="Low complexity" evidence="8">
    <location>
        <begin position="163"/>
        <end position="188"/>
    </location>
</feature>
<feature type="compositionally biased region" description="Basic residues" evidence="8">
    <location>
        <begin position="860"/>
        <end position="871"/>
    </location>
</feature>
<keyword evidence="5" id="KW-0934">Plastid</keyword>
<protein>
    <recommendedName>
        <fullName evidence="11">Digalactosyldiacylglycerol synthase</fullName>
    </recommendedName>
</protein>
<keyword evidence="7" id="KW-0472">Membrane</keyword>
<reference evidence="9 10" key="1">
    <citation type="journal article" date="2018" name="Sci. Rep.">
        <title>Raphidocelis subcapitata (=Pseudokirchneriella subcapitata) provides an insight into genome evolution and environmental adaptations in the Sphaeropleales.</title>
        <authorList>
            <person name="Suzuki S."/>
            <person name="Yamaguchi H."/>
            <person name="Nakajima N."/>
            <person name="Kawachi M."/>
        </authorList>
    </citation>
    <scope>NUCLEOTIDE SEQUENCE [LARGE SCALE GENOMIC DNA]</scope>
    <source>
        <strain evidence="9 10">NIES-35</strain>
    </source>
</reference>
<dbReference type="GO" id="GO:0009707">
    <property type="term" value="C:chloroplast outer membrane"/>
    <property type="evidence" value="ECO:0007669"/>
    <property type="project" value="TreeGrafter"/>
</dbReference>
<dbReference type="InParanoid" id="A0A2V0P3Q3"/>
<dbReference type="AlphaFoldDB" id="A0A2V0P3Q3"/>
<gene>
    <name evidence="9" type="ORF">Rsub_04587</name>
</gene>
<evidence type="ECO:0000256" key="2">
    <source>
        <dbReference type="ARBA" id="ARBA00004370"/>
    </source>
</evidence>
<feature type="region of interest" description="Disordered" evidence="8">
    <location>
        <begin position="834"/>
        <end position="929"/>
    </location>
</feature>
<dbReference type="Proteomes" id="UP000247498">
    <property type="component" value="Unassembled WGS sequence"/>
</dbReference>
<evidence type="ECO:0000256" key="8">
    <source>
        <dbReference type="SAM" id="MobiDB-lite"/>
    </source>
</evidence>
<sequence length="929" mass="97049">MATSNEPVVWGLRPSLGSAEQWGPGRTPPGQGPHEQLQLVLANRLEQAKKHASVQRLAAHYEEWETALRREAEERIGGFKPLQRFIEASGTAEDWQLLRRVKSQAPAFGGAMKRSASEGTLTAAGEHHHAGAGASGGGAVAGRGPQHHHQQQHRVHLRQDWDAFGGAAAAGMHGATPHATPHEAAAARGEPRRVSADGTGPASPQGASQQQQQQQQYAQRFPRATTAPALHEGSSEPESDGSDEPPGAGRHAPRSPLARPASAAAWSGAAGSPDELGARQLEAVAARLLQQSRAAIQNAQAAVQETAINCSQNLQTLGALFSQGLGSPISGSTADLQAAANGSSGGGDGGRASASGGQLQLVPWLAADRAAAAAGAAAEAAAPWDLIPRYLRLAAADGLGGPPLALGADSGDAGDAAAAGGGAAAAAGAGGPPAVYRQLAQYFDRLEEDRRRRRRARQGGAYSSLREPGRNVAIVTTASLPWMTGTAVNPLLRAAYLANDGGEGGGGVDGGGGAAGARRHVTLMLPWLNKADQERVFPGAVTFDSPDDQEAFVREWAQKRTGLPCDFAVKFYPGRYAPEKGSILPVGDITQYIPDSEADVAVLEEPEHLNWYHHGRRWTDKFRHVVGVMHTNYLDYARREEGGDVKEALLRWGGVLWAKGYTELLDRLNEHSARTGQPVKVDVYGSGPDLDAVQEEAARRRLPLQFNGARDHADSSLQAATHRFLDVAELKDPSPLAEQLLDNVLAVAHNALTSVEPFRIAAGAGANTRDAPARVTDYVPSEADVGGLFDDSKRAKRIYGAKGGPPAAPAAAAGGGAAGAVAAAVAAAEAETSRGGAEAEAAAAAERGQQHDQEQLPPSPRRRQKGHRRRGSAGGASELAPVAEQPEPLTQQQQQQQDDPPSAAAEEAPAAAPKRRGWRRLVPMAAQAP</sequence>
<evidence type="ECO:0000256" key="6">
    <source>
        <dbReference type="ARBA" id="ARBA00022679"/>
    </source>
</evidence>
<accession>A0A2V0P3Q3</accession>
<feature type="compositionally biased region" description="Low complexity" evidence="8">
    <location>
        <begin position="254"/>
        <end position="273"/>
    </location>
</feature>
<feature type="region of interest" description="Disordered" evidence="8">
    <location>
        <begin position="1"/>
        <end position="34"/>
    </location>
</feature>
<proteinExistence type="inferred from homology"/>
<keyword evidence="10" id="KW-1185">Reference proteome</keyword>
<keyword evidence="4" id="KW-0150">Chloroplast</keyword>
<feature type="compositionally biased region" description="Basic residues" evidence="8">
    <location>
        <begin position="145"/>
        <end position="156"/>
    </location>
</feature>
<feature type="region of interest" description="Disordered" evidence="8">
    <location>
        <begin position="107"/>
        <end position="273"/>
    </location>
</feature>
<evidence type="ECO:0000313" key="10">
    <source>
        <dbReference type="Proteomes" id="UP000247498"/>
    </source>
</evidence>
<evidence type="ECO:0000256" key="4">
    <source>
        <dbReference type="ARBA" id="ARBA00022528"/>
    </source>
</evidence>
<evidence type="ECO:0008006" key="11">
    <source>
        <dbReference type="Google" id="ProtNLM"/>
    </source>
</evidence>
<evidence type="ECO:0000256" key="3">
    <source>
        <dbReference type="ARBA" id="ARBA00009481"/>
    </source>
</evidence>
<evidence type="ECO:0000256" key="5">
    <source>
        <dbReference type="ARBA" id="ARBA00022640"/>
    </source>
</evidence>
<feature type="compositionally biased region" description="Low complexity" evidence="8">
    <location>
        <begin position="891"/>
        <end position="912"/>
    </location>
</feature>
<dbReference type="InterPro" id="IPR044525">
    <property type="entry name" value="DGDG1/2"/>
</dbReference>
<dbReference type="PANTHER" id="PTHR46132">
    <property type="entry name" value="DIGALACTOSYLDIACYLGLYCEROL SYNTHASE 2, CHLOROPLASTIC"/>
    <property type="match status" value="1"/>
</dbReference>
<evidence type="ECO:0000256" key="1">
    <source>
        <dbReference type="ARBA" id="ARBA00004229"/>
    </source>
</evidence>
<dbReference type="OrthoDB" id="44480at2759"/>
<comment type="caution">
    <text evidence="9">The sequence shown here is derived from an EMBL/GenBank/DDBJ whole genome shotgun (WGS) entry which is preliminary data.</text>
</comment>
<dbReference type="PANTHER" id="PTHR46132:SF1">
    <property type="entry name" value="DIGALACTOSYLDIACYLGLYCEROL SYNTHASE 2, CHLOROPLASTIC"/>
    <property type="match status" value="1"/>
</dbReference>
<feature type="compositionally biased region" description="Low complexity" evidence="8">
    <location>
        <begin position="200"/>
        <end position="216"/>
    </location>
</feature>
<comment type="similarity">
    <text evidence="3">Belongs to the glycosyltransferase group 1 family. Glycosyltransferase 4 subfamily.</text>
</comment>
<name>A0A2V0P3Q3_9CHLO</name>
<comment type="subcellular location">
    <subcellularLocation>
        <location evidence="2">Membrane</location>
    </subcellularLocation>
    <subcellularLocation>
        <location evidence="1">Plastid</location>
        <location evidence="1">Chloroplast</location>
    </subcellularLocation>
</comment>
<dbReference type="GO" id="GO:0019375">
    <property type="term" value="P:galactolipid biosynthetic process"/>
    <property type="evidence" value="ECO:0007669"/>
    <property type="project" value="TreeGrafter"/>
</dbReference>
<dbReference type="GO" id="GO:0046481">
    <property type="term" value="F:digalactosyldiacylglycerol synthase activity"/>
    <property type="evidence" value="ECO:0007669"/>
    <property type="project" value="InterPro"/>
</dbReference>
<feature type="compositionally biased region" description="Low complexity" evidence="8">
    <location>
        <begin position="834"/>
        <end position="847"/>
    </location>
</feature>
<evidence type="ECO:0000256" key="7">
    <source>
        <dbReference type="ARBA" id="ARBA00023136"/>
    </source>
</evidence>
<dbReference type="EMBL" id="BDRX01000032">
    <property type="protein sequence ID" value="GBF92483.1"/>
    <property type="molecule type" value="Genomic_DNA"/>
</dbReference>
<organism evidence="9 10">
    <name type="scientific">Raphidocelis subcapitata</name>
    <dbReference type="NCBI Taxonomy" id="307507"/>
    <lineage>
        <taxon>Eukaryota</taxon>
        <taxon>Viridiplantae</taxon>
        <taxon>Chlorophyta</taxon>
        <taxon>core chlorophytes</taxon>
        <taxon>Chlorophyceae</taxon>
        <taxon>CS clade</taxon>
        <taxon>Sphaeropleales</taxon>
        <taxon>Selenastraceae</taxon>
        <taxon>Raphidocelis</taxon>
    </lineage>
</organism>